<keyword evidence="3" id="KW-1185">Reference proteome</keyword>
<proteinExistence type="predicted"/>
<keyword evidence="1" id="KW-1133">Transmembrane helix</keyword>
<feature type="transmembrane region" description="Helical" evidence="1">
    <location>
        <begin position="33"/>
        <end position="51"/>
    </location>
</feature>
<sequence length="179" mass="21208">MNTSKISLEFELNLTEIRKLNNMYFRRLCKEKITFFLILILFYIIFFNFFTLKTEDDLIEWELQNLVLIILSITFYCFSVNAICKVILELTSKLVLYTDFIGKYKLNFAASNIYVQAPLGTFTYQWCQIEKAVLTKDFFFLYIKDDSHIISISNDTSDGRNMKELITFVESNRINIIKV</sequence>
<keyword evidence="1" id="KW-0472">Membrane</keyword>
<organism evidence="2 3">
    <name type="scientific">Flavobacterium hercynium</name>
    <dbReference type="NCBI Taxonomy" id="387094"/>
    <lineage>
        <taxon>Bacteria</taxon>
        <taxon>Pseudomonadati</taxon>
        <taxon>Bacteroidota</taxon>
        <taxon>Flavobacteriia</taxon>
        <taxon>Flavobacteriales</taxon>
        <taxon>Flavobacteriaceae</taxon>
        <taxon>Flavobacterium</taxon>
    </lineage>
</organism>
<dbReference type="EMBL" id="MUGW01000025">
    <property type="protein sequence ID" value="OXA90466.1"/>
    <property type="molecule type" value="Genomic_DNA"/>
</dbReference>
<comment type="caution">
    <text evidence="2">The sequence shown here is derived from an EMBL/GenBank/DDBJ whole genome shotgun (WGS) entry which is preliminary data.</text>
</comment>
<keyword evidence="1" id="KW-0812">Transmembrane</keyword>
<accession>A0A226H9V8</accession>
<evidence type="ECO:0008006" key="4">
    <source>
        <dbReference type="Google" id="ProtNLM"/>
    </source>
</evidence>
<evidence type="ECO:0000313" key="3">
    <source>
        <dbReference type="Proteomes" id="UP000198345"/>
    </source>
</evidence>
<evidence type="ECO:0000256" key="1">
    <source>
        <dbReference type="SAM" id="Phobius"/>
    </source>
</evidence>
<protein>
    <recommendedName>
        <fullName evidence="4">YcxB-like protein domain-containing protein</fullName>
    </recommendedName>
</protein>
<name>A0A226H9V8_9FLAO</name>
<evidence type="ECO:0000313" key="2">
    <source>
        <dbReference type="EMBL" id="OXA90466.1"/>
    </source>
</evidence>
<reference evidence="2 3" key="1">
    <citation type="submission" date="2016-11" db="EMBL/GenBank/DDBJ databases">
        <title>Whole genomes of Flavobacteriaceae.</title>
        <authorList>
            <person name="Stine C."/>
            <person name="Li C."/>
            <person name="Tadesse D."/>
        </authorList>
    </citation>
    <scope>NUCLEOTIDE SEQUENCE [LARGE SCALE GENOMIC DNA]</scope>
    <source>
        <strain evidence="2 3">DSM 18292</strain>
    </source>
</reference>
<feature type="transmembrane region" description="Helical" evidence="1">
    <location>
        <begin position="63"/>
        <end position="84"/>
    </location>
</feature>
<gene>
    <name evidence="2" type="ORF">B0A66_12930</name>
</gene>
<dbReference type="AlphaFoldDB" id="A0A226H9V8"/>
<dbReference type="Proteomes" id="UP000198345">
    <property type="component" value="Unassembled WGS sequence"/>
</dbReference>